<keyword evidence="2" id="KW-0342">GTP-binding</keyword>
<evidence type="ECO:0000313" key="4">
    <source>
        <dbReference type="Proteomes" id="UP000499080"/>
    </source>
</evidence>
<dbReference type="EMBL" id="BGPR01000050">
    <property type="protein sequence ID" value="GBL86803.1"/>
    <property type="molecule type" value="Genomic_DNA"/>
</dbReference>
<keyword evidence="1" id="KW-0547">Nucleotide-binding</keyword>
<dbReference type="Gene3D" id="3.40.50.300">
    <property type="entry name" value="P-loop containing nucleotide triphosphate hydrolases"/>
    <property type="match status" value="1"/>
</dbReference>
<dbReference type="PROSITE" id="PS51421">
    <property type="entry name" value="RAS"/>
    <property type="match status" value="1"/>
</dbReference>
<dbReference type="InterPro" id="IPR027417">
    <property type="entry name" value="P-loop_NTPase"/>
</dbReference>
<dbReference type="GO" id="GO:0001667">
    <property type="term" value="P:ameboidal-type cell migration"/>
    <property type="evidence" value="ECO:0007669"/>
    <property type="project" value="UniProtKB-ARBA"/>
</dbReference>
<dbReference type="InterPro" id="IPR003578">
    <property type="entry name" value="Small_GTPase_Rho"/>
</dbReference>
<dbReference type="AlphaFoldDB" id="A0A4Y2B420"/>
<reference evidence="3 4" key="1">
    <citation type="journal article" date="2019" name="Sci. Rep.">
        <title>Orb-weaving spider Araneus ventricosus genome elucidates the spidroin gene catalogue.</title>
        <authorList>
            <person name="Kono N."/>
            <person name="Nakamura H."/>
            <person name="Ohtoshi R."/>
            <person name="Moran D.A.P."/>
            <person name="Shinohara A."/>
            <person name="Yoshida Y."/>
            <person name="Fujiwara M."/>
            <person name="Mori M."/>
            <person name="Tomita M."/>
            <person name="Arakawa K."/>
        </authorList>
    </citation>
    <scope>NUCLEOTIDE SEQUENCE [LARGE SCALE GENOMIC DNA]</scope>
</reference>
<dbReference type="GO" id="GO:0003924">
    <property type="term" value="F:GTPase activity"/>
    <property type="evidence" value="ECO:0007669"/>
    <property type="project" value="InterPro"/>
</dbReference>
<organism evidence="3 4">
    <name type="scientific">Araneus ventricosus</name>
    <name type="common">Orbweaver spider</name>
    <name type="synonym">Epeira ventricosa</name>
    <dbReference type="NCBI Taxonomy" id="182803"/>
    <lineage>
        <taxon>Eukaryota</taxon>
        <taxon>Metazoa</taxon>
        <taxon>Ecdysozoa</taxon>
        <taxon>Arthropoda</taxon>
        <taxon>Chelicerata</taxon>
        <taxon>Arachnida</taxon>
        <taxon>Araneae</taxon>
        <taxon>Araneomorphae</taxon>
        <taxon>Entelegynae</taxon>
        <taxon>Araneoidea</taxon>
        <taxon>Araneidae</taxon>
        <taxon>Araneus</taxon>
    </lineage>
</organism>
<dbReference type="SMART" id="SM00174">
    <property type="entry name" value="RHO"/>
    <property type="match status" value="1"/>
</dbReference>
<dbReference type="GO" id="GO:0005525">
    <property type="term" value="F:GTP binding"/>
    <property type="evidence" value="ECO:0007669"/>
    <property type="project" value="UniProtKB-KW"/>
</dbReference>
<dbReference type="Proteomes" id="UP000499080">
    <property type="component" value="Unassembled WGS sequence"/>
</dbReference>
<evidence type="ECO:0000256" key="2">
    <source>
        <dbReference type="ARBA" id="ARBA00023134"/>
    </source>
</evidence>
<accession>A0A4Y2B420</accession>
<gene>
    <name evidence="3" type="primary">Cdc42_1</name>
    <name evidence="3" type="ORF">AVEN_96039_1</name>
</gene>
<dbReference type="PROSITE" id="PS51420">
    <property type="entry name" value="RHO"/>
    <property type="match status" value="1"/>
</dbReference>
<dbReference type="PROSITE" id="PS51419">
    <property type="entry name" value="RAB"/>
    <property type="match status" value="1"/>
</dbReference>
<sequence>MQCRLCKEWWHEECSSYEGSEHLYVTTAKFSGYVPLASRPAYSYPPRRPDNRWPRLQYVTVKSGSWTVGLQDTLVSKEYGIWRLTVMNYQGSQVFLLCFSVVSPSSFESVRTTWLPEITERRPKTPYFLVGTQTDLRDDKTTVEMLALSNERPITFEEGTKMSKELGAVKYLECSVLTQEGLEELMEEVVLAFLKKKKKFKCVIL</sequence>
<dbReference type="SUPFAM" id="SSF52540">
    <property type="entry name" value="P-loop containing nucleoside triphosphate hydrolases"/>
    <property type="match status" value="1"/>
</dbReference>
<dbReference type="GO" id="GO:0003006">
    <property type="term" value="P:developmental process involved in reproduction"/>
    <property type="evidence" value="ECO:0007669"/>
    <property type="project" value="UniProtKB-ARBA"/>
</dbReference>
<comment type="caution">
    <text evidence="3">The sequence shown here is derived from an EMBL/GenBank/DDBJ whole genome shotgun (WGS) entry which is preliminary data.</text>
</comment>
<name>A0A4Y2B420_ARAVE</name>
<proteinExistence type="predicted"/>
<dbReference type="PANTHER" id="PTHR24072">
    <property type="entry name" value="RHO FAMILY GTPASE"/>
    <property type="match status" value="1"/>
</dbReference>
<evidence type="ECO:0000313" key="3">
    <source>
        <dbReference type="EMBL" id="GBL86803.1"/>
    </source>
</evidence>
<dbReference type="GO" id="GO:0035099">
    <property type="term" value="P:hemocyte migration"/>
    <property type="evidence" value="ECO:0007669"/>
    <property type="project" value="UniProtKB-ARBA"/>
</dbReference>
<dbReference type="GO" id="GO:0035006">
    <property type="term" value="P:melanization defense response"/>
    <property type="evidence" value="ECO:0007669"/>
    <property type="project" value="UniProtKB-ARBA"/>
</dbReference>
<evidence type="ECO:0000256" key="1">
    <source>
        <dbReference type="ARBA" id="ARBA00022741"/>
    </source>
</evidence>
<dbReference type="SMART" id="SM00175">
    <property type="entry name" value="RAB"/>
    <property type="match status" value="1"/>
</dbReference>
<keyword evidence="4" id="KW-1185">Reference proteome</keyword>
<dbReference type="Pfam" id="PF00071">
    <property type="entry name" value="Ras"/>
    <property type="match status" value="1"/>
</dbReference>
<dbReference type="InterPro" id="IPR001806">
    <property type="entry name" value="Small_GTPase"/>
</dbReference>
<dbReference type="GO" id="GO:0007264">
    <property type="term" value="P:small GTPase-mediated signal transduction"/>
    <property type="evidence" value="ECO:0007669"/>
    <property type="project" value="InterPro"/>
</dbReference>
<dbReference type="CDD" id="cd00157">
    <property type="entry name" value="Rho"/>
    <property type="match status" value="1"/>
</dbReference>
<protein>
    <submittedName>
        <fullName evidence="3">Cdc42</fullName>
    </submittedName>
</protein>
<dbReference type="GO" id="GO:0022412">
    <property type="term" value="P:cellular process involved in reproduction in multicellular organism"/>
    <property type="evidence" value="ECO:0007669"/>
    <property type="project" value="UniProtKB-ARBA"/>
</dbReference>